<dbReference type="HOGENOM" id="CLU_1725269_0_0_1"/>
<protein>
    <submittedName>
        <fullName evidence="1">Uncharacterized protein</fullName>
    </submittedName>
</protein>
<name>A0A0E0LSY2_ORYPU</name>
<evidence type="ECO:0000313" key="1">
    <source>
        <dbReference type="EnsemblPlants" id="OPUNC08G07490.1"/>
    </source>
</evidence>
<accession>A0A0E0LSY2</accession>
<reference evidence="1" key="1">
    <citation type="submission" date="2015-04" db="UniProtKB">
        <authorList>
            <consortium name="EnsemblPlants"/>
        </authorList>
    </citation>
    <scope>IDENTIFICATION</scope>
</reference>
<dbReference type="AlphaFoldDB" id="A0A0E0LSY2"/>
<dbReference type="Gramene" id="OPUNC08G07490.1">
    <property type="protein sequence ID" value="OPUNC08G07490.1"/>
    <property type="gene ID" value="OPUNC08G07490"/>
</dbReference>
<dbReference type="EnsemblPlants" id="OPUNC08G07490.1">
    <property type="protein sequence ID" value="OPUNC08G07490.1"/>
    <property type="gene ID" value="OPUNC08G07490"/>
</dbReference>
<dbReference type="Proteomes" id="UP000026962">
    <property type="component" value="Chromosome 8"/>
</dbReference>
<keyword evidence="2" id="KW-1185">Reference proteome</keyword>
<sequence>MEQSCWYEVSVSPICAGFTCKFDCWVFAKVNKAKVRSHKCLGKGYKIKCLCQLCKNKLYTPGLSYVRSAEDEAHARGHENVELTELHRVVDDENGSLRRALERAVEEVNAAPRCRLPHRRRWWRRTPCALGGEGWRGKRQRERGEIGVIEGE</sequence>
<organism evidence="1">
    <name type="scientific">Oryza punctata</name>
    <name type="common">Red rice</name>
    <dbReference type="NCBI Taxonomy" id="4537"/>
    <lineage>
        <taxon>Eukaryota</taxon>
        <taxon>Viridiplantae</taxon>
        <taxon>Streptophyta</taxon>
        <taxon>Embryophyta</taxon>
        <taxon>Tracheophyta</taxon>
        <taxon>Spermatophyta</taxon>
        <taxon>Magnoliopsida</taxon>
        <taxon>Liliopsida</taxon>
        <taxon>Poales</taxon>
        <taxon>Poaceae</taxon>
        <taxon>BOP clade</taxon>
        <taxon>Oryzoideae</taxon>
        <taxon>Oryzeae</taxon>
        <taxon>Oryzinae</taxon>
        <taxon>Oryza</taxon>
    </lineage>
</organism>
<evidence type="ECO:0000313" key="2">
    <source>
        <dbReference type="Proteomes" id="UP000026962"/>
    </source>
</evidence>
<reference evidence="1" key="2">
    <citation type="submission" date="2018-05" db="EMBL/GenBank/DDBJ databases">
        <title>OpunRS2 (Oryza punctata Reference Sequence Version 2).</title>
        <authorList>
            <person name="Zhang J."/>
            <person name="Kudrna D."/>
            <person name="Lee S."/>
            <person name="Talag J."/>
            <person name="Welchert J."/>
            <person name="Wing R.A."/>
        </authorList>
    </citation>
    <scope>NUCLEOTIDE SEQUENCE [LARGE SCALE GENOMIC DNA]</scope>
</reference>
<proteinExistence type="predicted"/>